<keyword evidence="2" id="KW-1133">Transmembrane helix</keyword>
<keyword evidence="2" id="KW-0812">Transmembrane</keyword>
<feature type="transmembrane region" description="Helical" evidence="2">
    <location>
        <begin position="35"/>
        <end position="52"/>
    </location>
</feature>
<dbReference type="InterPro" id="IPR050879">
    <property type="entry name" value="Acyltransferase_3"/>
</dbReference>
<dbReference type="GO" id="GO:0016020">
    <property type="term" value="C:membrane"/>
    <property type="evidence" value="ECO:0007669"/>
    <property type="project" value="TreeGrafter"/>
</dbReference>
<dbReference type="PANTHER" id="PTHR23028">
    <property type="entry name" value="ACETYLTRANSFERASE"/>
    <property type="match status" value="1"/>
</dbReference>
<evidence type="ECO:0000256" key="1">
    <source>
        <dbReference type="SAM" id="MobiDB-lite"/>
    </source>
</evidence>
<name>A0A6J7CZP4_9ZZZZ</name>
<dbReference type="GO" id="GO:0016747">
    <property type="term" value="F:acyltransferase activity, transferring groups other than amino-acyl groups"/>
    <property type="evidence" value="ECO:0007669"/>
    <property type="project" value="InterPro"/>
</dbReference>
<feature type="transmembrane region" description="Helical" evidence="2">
    <location>
        <begin position="73"/>
        <end position="91"/>
    </location>
</feature>
<dbReference type="InterPro" id="IPR002656">
    <property type="entry name" value="Acyl_transf_3_dom"/>
</dbReference>
<feature type="transmembrane region" description="Helical" evidence="2">
    <location>
        <begin position="308"/>
        <end position="327"/>
    </location>
</feature>
<dbReference type="GO" id="GO:0009103">
    <property type="term" value="P:lipopolysaccharide biosynthetic process"/>
    <property type="evidence" value="ECO:0007669"/>
    <property type="project" value="TreeGrafter"/>
</dbReference>
<feature type="compositionally biased region" description="Pro residues" evidence="1">
    <location>
        <begin position="400"/>
        <end position="410"/>
    </location>
</feature>
<feature type="domain" description="Acyltransferase 3" evidence="3">
    <location>
        <begin position="5"/>
        <end position="325"/>
    </location>
</feature>
<protein>
    <submittedName>
        <fullName evidence="4">Unannotated protein</fullName>
    </submittedName>
</protein>
<feature type="transmembrane region" description="Helical" evidence="2">
    <location>
        <begin position="187"/>
        <end position="206"/>
    </location>
</feature>
<dbReference type="SUPFAM" id="SSF52266">
    <property type="entry name" value="SGNH hydrolase"/>
    <property type="match status" value="1"/>
</dbReference>
<organism evidence="4">
    <name type="scientific">freshwater metagenome</name>
    <dbReference type="NCBI Taxonomy" id="449393"/>
    <lineage>
        <taxon>unclassified sequences</taxon>
        <taxon>metagenomes</taxon>
        <taxon>ecological metagenomes</taxon>
    </lineage>
</organism>
<feature type="transmembrane region" description="Helical" evidence="2">
    <location>
        <begin position="164"/>
        <end position="181"/>
    </location>
</feature>
<evidence type="ECO:0000313" key="4">
    <source>
        <dbReference type="EMBL" id="CAB4863000.1"/>
    </source>
</evidence>
<evidence type="ECO:0000259" key="3">
    <source>
        <dbReference type="Pfam" id="PF01757"/>
    </source>
</evidence>
<reference evidence="4" key="1">
    <citation type="submission" date="2020-05" db="EMBL/GenBank/DDBJ databases">
        <authorList>
            <person name="Chiriac C."/>
            <person name="Salcher M."/>
            <person name="Ghai R."/>
            <person name="Kavagutti S V."/>
        </authorList>
    </citation>
    <scope>NUCLEOTIDE SEQUENCE</scope>
</reference>
<sequence>MKYIPALDGLRALAVAAVLCFHAQASFASGGFLGVSVFFTLSGYLITSLLLREHSATGTISLQAFYGRRLRRLLPAAYACIVLVLALGYFWTAYQREHLPGDVVAALTNMSNWRFAFTSSSYSDLFRAAPSPFAHFWSLAIEEQCYVMVPIIVLLALRRGRRTLLVTTIVLLTASLTATLLTTDFDLAYNGTHTRAAELLMGVLLAQLTLGRQRSRHSANLAGLMALVALGALAATTTVTDRWLYRGGLVGVAVLSATVIAALVGGGPLARILAWRPLVAVGRTSYGLYLVHWPIFMVLSPARTHLDGAALAVVRIGVSLAVTAVSYYQLEQPIRRRDVLRSPRSALVAMGVILPLLAVASGVAVPSAHYTPTQQLLAKGASGLVEFTPAAAPAAAPTPAAAPAPGPAQPQHPTASTRDRRVTSTAPRRVLVVGSDNAPVTLLSMLGYQVTDGVETGCPVAASVEVLLADATIMPTSTCEKTIDRWPRLISQMHPDLVIVSIGHLDRGIIRRASDPGFPTAGEISVMAGRKEAAYADLEYGVALIEAAGVPVVVVDHRPAPNGTADLEPAYLNRLRLSHPKIGGVVTTDQDLLTTTQQLLEAPRSVDPRVHVLVIGDSTSLDLAQALSDAAPDRLVVTWAGENGCPFVRLSATLLSSAQGWQSNQCIPFDAKVPGLIDSFQPQVVLMVASLFELAEQRYPGDPTGYIAGDPAFTAFHDSEMAAFEAILRARGVPLLIADSPTIRAIMATPEQADPSRTTAWNAQIRRWDDSSPYIGIFDYAGPLVAAEAALGSIRPDGVHPEIGPLTTLARAVYVDELIARTEAIRASLGLLAAGAQQVAAAGPCADATGKGCRLSR</sequence>
<feature type="transmembrane region" description="Helical" evidence="2">
    <location>
        <begin position="136"/>
        <end position="157"/>
    </location>
</feature>
<gene>
    <name evidence="4" type="ORF">UFOPK3376_00374</name>
</gene>
<feature type="transmembrane region" description="Helical" evidence="2">
    <location>
        <begin position="218"/>
        <end position="237"/>
    </location>
</feature>
<evidence type="ECO:0000256" key="2">
    <source>
        <dbReference type="SAM" id="Phobius"/>
    </source>
</evidence>
<dbReference type="EMBL" id="CAFBLP010000006">
    <property type="protein sequence ID" value="CAB4863000.1"/>
    <property type="molecule type" value="Genomic_DNA"/>
</dbReference>
<feature type="transmembrane region" description="Helical" evidence="2">
    <location>
        <begin position="347"/>
        <end position="365"/>
    </location>
</feature>
<feature type="transmembrane region" description="Helical" evidence="2">
    <location>
        <begin position="243"/>
        <end position="265"/>
    </location>
</feature>
<dbReference type="Pfam" id="PF01757">
    <property type="entry name" value="Acyl_transf_3"/>
    <property type="match status" value="1"/>
</dbReference>
<feature type="region of interest" description="Disordered" evidence="1">
    <location>
        <begin position="395"/>
        <end position="427"/>
    </location>
</feature>
<proteinExistence type="predicted"/>
<dbReference type="PANTHER" id="PTHR23028:SF53">
    <property type="entry name" value="ACYL_TRANSF_3 DOMAIN-CONTAINING PROTEIN"/>
    <property type="match status" value="1"/>
</dbReference>
<dbReference type="AlphaFoldDB" id="A0A6J7CZP4"/>
<keyword evidence="2" id="KW-0472">Membrane</keyword>
<accession>A0A6J7CZP4</accession>